<dbReference type="EMBL" id="BNCH01000002">
    <property type="protein sequence ID" value="GHE93307.1"/>
    <property type="molecule type" value="Genomic_DNA"/>
</dbReference>
<keyword evidence="3" id="KW-1185">Reference proteome</keyword>
<feature type="transmembrane region" description="Helical" evidence="1">
    <location>
        <begin position="76"/>
        <end position="95"/>
    </location>
</feature>
<evidence type="ECO:0000256" key="1">
    <source>
        <dbReference type="SAM" id="Phobius"/>
    </source>
</evidence>
<sequence length="121" mass="12861">MVVAGYIYVALIVVLMLFQACMAAGAPWGHLANGGKWPGRLPVYMRFAAVGQGAILGLMGWAMAARAGLVTALPVWTFWAAFAVTVLTCVANLATPSRPERMLWGPVTVVLTLCALRLAWG</sequence>
<keyword evidence="1" id="KW-1133">Transmembrane helix</keyword>
<evidence type="ECO:0000313" key="2">
    <source>
        <dbReference type="EMBL" id="GHE93307.1"/>
    </source>
</evidence>
<name>A0ABQ3IYQ0_9RHOB</name>
<organism evidence="2 3">
    <name type="scientific">Aliiroseovarius zhejiangensis</name>
    <dbReference type="NCBI Taxonomy" id="1632025"/>
    <lineage>
        <taxon>Bacteria</taxon>
        <taxon>Pseudomonadati</taxon>
        <taxon>Pseudomonadota</taxon>
        <taxon>Alphaproteobacteria</taxon>
        <taxon>Rhodobacterales</taxon>
        <taxon>Paracoccaceae</taxon>
        <taxon>Aliiroseovarius</taxon>
    </lineage>
</organism>
<evidence type="ECO:0008006" key="4">
    <source>
        <dbReference type="Google" id="ProtNLM"/>
    </source>
</evidence>
<keyword evidence="1" id="KW-0472">Membrane</keyword>
<evidence type="ECO:0000313" key="3">
    <source>
        <dbReference type="Proteomes" id="UP000609802"/>
    </source>
</evidence>
<keyword evidence="1" id="KW-0812">Transmembrane</keyword>
<accession>A0ABQ3IYQ0</accession>
<reference evidence="3" key="1">
    <citation type="journal article" date="2019" name="Int. J. Syst. Evol. Microbiol.">
        <title>The Global Catalogue of Microorganisms (GCM) 10K type strain sequencing project: providing services to taxonomists for standard genome sequencing and annotation.</title>
        <authorList>
            <consortium name="The Broad Institute Genomics Platform"/>
            <consortium name="The Broad Institute Genome Sequencing Center for Infectious Disease"/>
            <person name="Wu L."/>
            <person name="Ma J."/>
        </authorList>
    </citation>
    <scope>NUCLEOTIDE SEQUENCE [LARGE SCALE GENOMIC DNA]</scope>
    <source>
        <strain evidence="3">KCTC 42443</strain>
    </source>
</reference>
<feature type="transmembrane region" description="Helical" evidence="1">
    <location>
        <begin position="43"/>
        <end position="64"/>
    </location>
</feature>
<protein>
    <recommendedName>
        <fullName evidence="4">DUF3325 domain-containing protein</fullName>
    </recommendedName>
</protein>
<dbReference type="RefSeq" id="WP_191285567.1">
    <property type="nucleotide sequence ID" value="NZ_BNCH01000002.1"/>
</dbReference>
<gene>
    <name evidence="2" type="ORF">GCM10016455_11840</name>
</gene>
<feature type="transmembrane region" description="Helical" evidence="1">
    <location>
        <begin position="6"/>
        <end position="31"/>
    </location>
</feature>
<proteinExistence type="predicted"/>
<dbReference type="Proteomes" id="UP000609802">
    <property type="component" value="Unassembled WGS sequence"/>
</dbReference>
<comment type="caution">
    <text evidence="2">The sequence shown here is derived from an EMBL/GenBank/DDBJ whole genome shotgun (WGS) entry which is preliminary data.</text>
</comment>
<feature type="transmembrane region" description="Helical" evidence="1">
    <location>
        <begin position="102"/>
        <end position="120"/>
    </location>
</feature>